<protein>
    <submittedName>
        <fullName evidence="2">Uncharacterized protein</fullName>
    </submittedName>
</protein>
<gene>
    <name evidence="2" type="ORF">BN1051_00130</name>
</gene>
<feature type="region of interest" description="Disordered" evidence="1">
    <location>
        <begin position="84"/>
        <end position="115"/>
    </location>
</feature>
<sequence>MQAAMPFDDEVEAEQRRRLREAVRQAGLTLDALWMRYFSLGGQAGEYEVEAYLNNSYSLPVLQRDILAHAANEMIDELPPRARAAYSQDLLPPPPRLSDAGEPSDNDSTNDDRPL</sequence>
<reference evidence="2" key="1">
    <citation type="submission" date="2014-07" db="EMBL/GenBank/DDBJ databases">
        <authorList>
            <person name="Urmite Genomes Urmite Genomes"/>
        </authorList>
    </citation>
    <scope>NUCLEOTIDE SEQUENCE</scope>
    <source>
        <strain evidence="2">11W110_air</strain>
    </source>
</reference>
<evidence type="ECO:0000313" key="2">
    <source>
        <dbReference type="EMBL" id="CEA06785.1"/>
    </source>
</evidence>
<name>A0A078MKJ5_9MICC</name>
<dbReference type="AlphaFoldDB" id="A0A078MKJ5"/>
<proteinExistence type="predicted"/>
<dbReference type="EMBL" id="LN483070">
    <property type="protein sequence ID" value="CEA06785.1"/>
    <property type="molecule type" value="Genomic_DNA"/>
</dbReference>
<dbReference type="PATRIC" id="fig|1461584.3.peg.126"/>
<organism evidence="2">
    <name type="scientific">Arthrobacter saudimassiliensis</name>
    <dbReference type="NCBI Taxonomy" id="1461584"/>
    <lineage>
        <taxon>Bacteria</taxon>
        <taxon>Bacillati</taxon>
        <taxon>Actinomycetota</taxon>
        <taxon>Actinomycetes</taxon>
        <taxon>Micrococcales</taxon>
        <taxon>Micrococcaceae</taxon>
        <taxon>Arthrobacter</taxon>
    </lineage>
</organism>
<evidence type="ECO:0000256" key="1">
    <source>
        <dbReference type="SAM" id="MobiDB-lite"/>
    </source>
</evidence>
<accession>A0A078MKJ5</accession>